<protein>
    <submittedName>
        <fullName evidence="1">Uncharacterized protein</fullName>
    </submittedName>
</protein>
<name>C6SJZ4_NEIME</name>
<reference evidence="1" key="1">
    <citation type="journal article" date="2008" name="Proc. Natl. Acad. Sci. U.S.A.">
        <title>Whole-genome comparison of disease and carriage strains provides insights into virulence evolution in Neisseria meningitidis.</title>
        <authorList>
            <person name="Schoen C."/>
            <person name="Blom J."/>
            <person name="Claus H."/>
            <person name="Schramm-Glueck A."/>
            <person name="Brandt P."/>
            <person name="Mueller T."/>
            <person name="Goesmann A."/>
            <person name="Joseph B."/>
            <person name="Konietzny S."/>
            <person name="Kurzai O."/>
            <person name="Schmitt C."/>
            <person name="Friedrich T."/>
            <person name="Linke B."/>
            <person name="Vogel U."/>
            <person name="Frosch M."/>
        </authorList>
    </citation>
    <scope>NUCLEOTIDE SEQUENCE</scope>
    <source>
        <strain evidence="1">Alpha275</strain>
    </source>
</reference>
<sequence length="72" mass="8375">MLIHYKQIVQGSPFNQIWVSIFGSFGHLAVSTFLPPLPVKMPSEISARYFRRHTRPFSRIPGSGLKFKRMRK</sequence>
<proteinExistence type="predicted"/>
<organism evidence="1">
    <name type="scientific">Neisseria meningitidis alpha275</name>
    <dbReference type="NCBI Taxonomy" id="295996"/>
    <lineage>
        <taxon>Bacteria</taxon>
        <taxon>Pseudomonadati</taxon>
        <taxon>Pseudomonadota</taxon>
        <taxon>Betaproteobacteria</taxon>
        <taxon>Neisseriales</taxon>
        <taxon>Neisseriaceae</taxon>
        <taxon>Neisseria</taxon>
    </lineage>
</organism>
<evidence type="ECO:0000313" key="1">
    <source>
        <dbReference type="EMBL" id="CBA07655.1"/>
    </source>
</evidence>
<accession>C6SJZ4</accession>
<dbReference type="EMBL" id="AM889138">
    <property type="protein sequence ID" value="CBA07655.1"/>
    <property type="molecule type" value="Genomic_DNA"/>
</dbReference>
<gene>
    <name evidence="1" type="ORF">NMW_1264</name>
</gene>
<dbReference type="AlphaFoldDB" id="C6SJZ4"/>